<dbReference type="Pfam" id="PF01732">
    <property type="entry name" value="Mycop_pep_DUF31"/>
    <property type="match status" value="1"/>
</dbReference>
<feature type="domain" description="DUF31" evidence="3">
    <location>
        <begin position="187"/>
        <end position="577"/>
    </location>
</feature>
<feature type="chain" id="PRO_5019008137" evidence="2">
    <location>
        <begin position="22"/>
        <end position="658"/>
    </location>
</feature>
<accession>A0A449A861</accession>
<feature type="region of interest" description="Disordered" evidence="1">
    <location>
        <begin position="115"/>
        <end position="158"/>
    </location>
</feature>
<sequence length="658" mass="74727">MKSNKKLLFSLILLTSFLPFSIVSCVQKGKNNDEVKKQELSIKIDAKINELNTLDKQTDEPKYSEVNAQIKVELAKHNNKSLKDLTVQELTRIFSDLTVFIATVNQKIKTINDLKPELGDQTNPDKGNDNSSQTPPTPPKEGYDNIPTLPTDKPELPVWPPTFPKIDNSSKHTYPEYANKFKKVDSNVLYNEIFDRTFALKFATKQANGSLISNDKGTGWLLDYHKYKSNPHKYKLFIATNLHVIGNFSNSLSDELNKKLNYEDPVKDKVVAVALGKAKTKPTQFSALPNNTANEEANKNQWIAKYYTNSNELVNYDKGEGVTDTVQSSAISEPKIVFAAYDFMKKESMQKYQAELQKSSEEWYKNLNNSNMIDEDYKKPMFDAYFKGDKHIGVMVDFAVFEVDVDLTSAPEELKEWVNNAVKGLDNYVDRLEKTDILPNQNKQISKYMLTTDYVSAAKNEKNENNLYNIENIFIGGYPFGHKHGMWVINNPIERNSENITSYHRSPVNAKTFALPADNHESKLEFGNNLGIYGNTWRKLMAQWYGYHHNINFSSLYYGASGSLVYNEFGQMIGIYDSVRANVNSGDLLQTGGFAPFIQSSDINGVTGDTLYAYNLIDGTDKSKFAHQSNSFRENLRIIYPNGFENGEKTTKLFDKGF</sequence>
<evidence type="ECO:0000256" key="2">
    <source>
        <dbReference type="SAM" id="SignalP"/>
    </source>
</evidence>
<dbReference type="NCBIfam" id="NF045841">
    <property type="entry name" value="Ig_SerProt_MIP"/>
    <property type="match status" value="1"/>
</dbReference>
<dbReference type="PROSITE" id="PS51257">
    <property type="entry name" value="PROKAR_LIPOPROTEIN"/>
    <property type="match status" value="1"/>
</dbReference>
<dbReference type="Proteomes" id="UP000290942">
    <property type="component" value="Chromosome"/>
</dbReference>
<dbReference type="PRINTS" id="PR00840">
    <property type="entry name" value="Y06768FAMILY"/>
</dbReference>
<proteinExistence type="predicted"/>
<gene>
    <name evidence="4" type="ORF">NCTC10122_00071</name>
</gene>
<evidence type="ECO:0000259" key="3">
    <source>
        <dbReference type="Pfam" id="PF01732"/>
    </source>
</evidence>
<dbReference type="EMBL" id="LR214970">
    <property type="protein sequence ID" value="VEU60483.1"/>
    <property type="molecule type" value="Genomic_DNA"/>
</dbReference>
<dbReference type="InterPro" id="IPR022381">
    <property type="entry name" value="Uncharacterised_MG067"/>
</dbReference>
<protein>
    <submittedName>
        <fullName evidence="4">Domain of uncharacterized function DUF31</fullName>
    </submittedName>
</protein>
<feature type="compositionally biased region" description="Polar residues" evidence="1">
    <location>
        <begin position="120"/>
        <end position="134"/>
    </location>
</feature>
<dbReference type="RefSeq" id="WP_129687434.1">
    <property type="nucleotide sequence ID" value="NZ_LR214970.1"/>
</dbReference>
<evidence type="ECO:0000256" key="1">
    <source>
        <dbReference type="SAM" id="MobiDB-lite"/>
    </source>
</evidence>
<name>A0A449A861_9BACT</name>
<dbReference type="InterPro" id="IPR022382">
    <property type="entry name" value="Mycoplasma_peptidase_DUF31"/>
</dbReference>
<organism evidence="4 5">
    <name type="scientific">Mycoplasmopsis bovigenitalium</name>
    <dbReference type="NCBI Taxonomy" id="2112"/>
    <lineage>
        <taxon>Bacteria</taxon>
        <taxon>Bacillati</taxon>
        <taxon>Mycoplasmatota</taxon>
        <taxon>Mycoplasmoidales</taxon>
        <taxon>Metamycoplasmataceae</taxon>
        <taxon>Mycoplasmopsis</taxon>
    </lineage>
</organism>
<keyword evidence="2" id="KW-0732">Signal</keyword>
<evidence type="ECO:0000313" key="5">
    <source>
        <dbReference type="Proteomes" id="UP000290942"/>
    </source>
</evidence>
<reference evidence="4 5" key="1">
    <citation type="submission" date="2019-01" db="EMBL/GenBank/DDBJ databases">
        <authorList>
            <consortium name="Pathogen Informatics"/>
        </authorList>
    </citation>
    <scope>NUCLEOTIDE SEQUENCE [LARGE SCALE GENOMIC DNA]</scope>
    <source>
        <strain evidence="4 5">NCTC10122</strain>
    </source>
</reference>
<dbReference type="AlphaFoldDB" id="A0A449A861"/>
<feature type="signal peptide" evidence="2">
    <location>
        <begin position="1"/>
        <end position="21"/>
    </location>
</feature>
<evidence type="ECO:0000313" key="4">
    <source>
        <dbReference type="EMBL" id="VEU60483.1"/>
    </source>
</evidence>